<feature type="domain" description="Solute-binding protein family 3/N-terminal" evidence="2">
    <location>
        <begin position="17"/>
        <end position="230"/>
    </location>
</feature>
<dbReference type="PANTHER" id="PTHR35936:SF17">
    <property type="entry name" value="ARGININE-BINDING EXTRACELLULAR PROTEIN ARTP"/>
    <property type="match status" value="1"/>
</dbReference>
<dbReference type="InterPro" id="IPR001638">
    <property type="entry name" value="Solute-binding_3/MltF_N"/>
</dbReference>
<dbReference type="AlphaFoldDB" id="D6Y824"/>
<dbReference type="PANTHER" id="PTHR35936">
    <property type="entry name" value="MEMBRANE-BOUND LYTIC MUREIN TRANSGLYCOSYLASE F"/>
    <property type="match status" value="1"/>
</dbReference>
<gene>
    <name evidence="3" type="ordered locus">Tbis_1121</name>
</gene>
<dbReference type="Gene3D" id="3.40.190.10">
    <property type="entry name" value="Periplasmic binding protein-like II"/>
    <property type="match status" value="2"/>
</dbReference>
<dbReference type="Proteomes" id="UP000006640">
    <property type="component" value="Chromosome"/>
</dbReference>
<keyword evidence="4" id="KW-1185">Reference proteome</keyword>
<evidence type="ECO:0000313" key="4">
    <source>
        <dbReference type="Proteomes" id="UP000006640"/>
    </source>
</evidence>
<accession>D6Y824</accession>
<evidence type="ECO:0000313" key="3">
    <source>
        <dbReference type="EMBL" id="ADG87843.1"/>
    </source>
</evidence>
<keyword evidence="1" id="KW-0732">Signal</keyword>
<name>D6Y824_THEBD</name>
<dbReference type="HOGENOM" id="CLU_019602_18_4_11"/>
<dbReference type="SMART" id="SM00062">
    <property type="entry name" value="PBPb"/>
    <property type="match status" value="1"/>
</dbReference>
<dbReference type="STRING" id="469371.Tbis_1121"/>
<evidence type="ECO:0000256" key="1">
    <source>
        <dbReference type="ARBA" id="ARBA00022729"/>
    </source>
</evidence>
<sequence length="245" mass="25733">MLGVAAALLTGCGDSGRLVVAVRLGQPGLVNQRPDGGLTGFDIAVVRYVARELGYRDDQIVFTGDAAQADLVLGTMGPAFPGGETRYVAGPYLVTTTNILVRANDLAIRGVRDLAGRCVCATGSSARPLVARFGEAWKHAFLAEANVPAACAPLLADGRCDAIVADAPVLAGLAVQYPGRFRFSGRPLATIEYGIGTSSAALRDRVTEALRHMFEDGSWKRAVIEHLGVLATRYTAPPELPATAR</sequence>
<protein>
    <submittedName>
        <fullName evidence="3">Extracellular solute-binding protein family 3</fullName>
    </submittedName>
</protein>
<proteinExistence type="predicted"/>
<dbReference type="KEGG" id="tbi:Tbis_1121"/>
<dbReference type="eggNOG" id="COG0834">
    <property type="taxonomic scope" value="Bacteria"/>
</dbReference>
<dbReference type="SUPFAM" id="SSF53850">
    <property type="entry name" value="Periplasmic binding protein-like II"/>
    <property type="match status" value="1"/>
</dbReference>
<evidence type="ECO:0000259" key="2">
    <source>
        <dbReference type="SMART" id="SM00062"/>
    </source>
</evidence>
<organism evidence="3 4">
    <name type="scientific">Thermobispora bispora (strain ATCC 19993 / DSM 43833 / CBS 139.67 / JCM 10125 / KCTC 9307 / NBRC 14880 / R51)</name>
    <dbReference type="NCBI Taxonomy" id="469371"/>
    <lineage>
        <taxon>Bacteria</taxon>
        <taxon>Bacillati</taxon>
        <taxon>Actinomycetota</taxon>
        <taxon>Actinomycetes</taxon>
        <taxon>Streptosporangiales</taxon>
        <taxon>Streptosporangiaceae</taxon>
        <taxon>Thermobispora</taxon>
    </lineage>
</organism>
<dbReference type="EMBL" id="CP001874">
    <property type="protein sequence ID" value="ADG87843.1"/>
    <property type="molecule type" value="Genomic_DNA"/>
</dbReference>
<reference evidence="3 4" key="1">
    <citation type="submission" date="2010-01" db="EMBL/GenBank/DDBJ databases">
        <title>The complete genome of Thermobispora bispora DSM 43833.</title>
        <authorList>
            <consortium name="US DOE Joint Genome Institute (JGI-PGF)"/>
            <person name="Lucas S."/>
            <person name="Copeland A."/>
            <person name="Lapidus A."/>
            <person name="Glavina del Rio T."/>
            <person name="Dalin E."/>
            <person name="Tice H."/>
            <person name="Bruce D."/>
            <person name="Goodwin L."/>
            <person name="Pitluck S."/>
            <person name="Kyrpides N."/>
            <person name="Mavromatis K."/>
            <person name="Ivanova N."/>
            <person name="Mikhailova N."/>
            <person name="Chertkov O."/>
            <person name="Brettin T."/>
            <person name="Detter J.C."/>
            <person name="Han C."/>
            <person name="Larimer F."/>
            <person name="Land M."/>
            <person name="Hauser L."/>
            <person name="Markowitz V."/>
            <person name="Cheng J.-F."/>
            <person name="Hugenholtz P."/>
            <person name="Woyke T."/>
            <person name="Wu D."/>
            <person name="Jando M."/>
            <person name="Schneider S."/>
            <person name="Klenk H.-P."/>
            <person name="Eisen J.A."/>
        </authorList>
    </citation>
    <scope>NUCLEOTIDE SEQUENCE [LARGE SCALE GENOMIC DNA]</scope>
    <source>
        <strain evidence="4">ATCC 19993 / DSM 43833 / CBS 139.67 / JCM 10125 / KCTC 9307 / NBRC 14880 / R51</strain>
    </source>
</reference>